<reference evidence="1 2" key="1">
    <citation type="journal article" date="2018" name="Sci. Rep.">
        <title>Genomic signatures of local adaptation to the degree of environmental predictability in rotifers.</title>
        <authorList>
            <person name="Franch-Gras L."/>
            <person name="Hahn C."/>
            <person name="Garcia-Roger E.M."/>
            <person name="Carmona M.J."/>
            <person name="Serra M."/>
            <person name="Gomez A."/>
        </authorList>
    </citation>
    <scope>NUCLEOTIDE SEQUENCE [LARGE SCALE GENOMIC DNA]</scope>
    <source>
        <strain evidence="1">HYR1</strain>
    </source>
</reference>
<dbReference type="EMBL" id="REGN01013759">
    <property type="protein sequence ID" value="RMZ93504.1"/>
    <property type="molecule type" value="Genomic_DNA"/>
</dbReference>
<evidence type="ECO:0000313" key="2">
    <source>
        <dbReference type="Proteomes" id="UP000276133"/>
    </source>
</evidence>
<comment type="caution">
    <text evidence="1">The sequence shown here is derived from an EMBL/GenBank/DDBJ whole genome shotgun (WGS) entry which is preliminary data.</text>
</comment>
<organism evidence="1 2">
    <name type="scientific">Brachionus plicatilis</name>
    <name type="common">Marine rotifer</name>
    <name type="synonym">Brachionus muelleri</name>
    <dbReference type="NCBI Taxonomy" id="10195"/>
    <lineage>
        <taxon>Eukaryota</taxon>
        <taxon>Metazoa</taxon>
        <taxon>Spiralia</taxon>
        <taxon>Gnathifera</taxon>
        <taxon>Rotifera</taxon>
        <taxon>Eurotatoria</taxon>
        <taxon>Monogononta</taxon>
        <taxon>Pseudotrocha</taxon>
        <taxon>Ploima</taxon>
        <taxon>Brachionidae</taxon>
        <taxon>Brachionus</taxon>
    </lineage>
</organism>
<name>A0A3M7P491_BRAPC</name>
<accession>A0A3M7P491</accession>
<sequence length="61" mass="7004">MTKKNHKNLPNISLYCFIENIKNLNIFNSPLTKINMTTIMTAWNRIAPWGINNNNTSIALV</sequence>
<evidence type="ECO:0000313" key="1">
    <source>
        <dbReference type="EMBL" id="RMZ93504.1"/>
    </source>
</evidence>
<dbReference type="Proteomes" id="UP000276133">
    <property type="component" value="Unassembled WGS sequence"/>
</dbReference>
<keyword evidence="2" id="KW-1185">Reference proteome</keyword>
<dbReference type="AlphaFoldDB" id="A0A3M7P491"/>
<proteinExistence type="predicted"/>
<protein>
    <submittedName>
        <fullName evidence="1">Uncharacterized protein</fullName>
    </submittedName>
</protein>
<gene>
    <name evidence="1" type="ORF">BpHYR1_008582</name>
</gene>